<sequence>MAEERSDSGLTGYTDPEILNLMESVSGHGHFSLRISTLERCVSAVKRCSQGDVSNLMKDPYIGRFFIAVQHVLQAAIIPPFDSRYYFSYCEDDFKGFSQITELVLSLISELINLWKQHLTEGDRLKTSSFNSTAKSMEINFVTKGDDTDIPDFSWLYSNQMKLLIIIGAHLKCGLWSSTRTQMLSNMLLQQLMINHNNSVSEFLCAKTRFCPVSESIPKYRSDWEKSSLLTQILDHCKLPLGKEQWQKNPFLAEAFTWTISNVRIPHLSDHINQIMVTSLNFIDDHQAVNKVRGIKLLHHLLQNTSAEEMRWYNRAEVIYESLKHQLYSKELEVQQNLWPCLLSLLQVLEPGRSDHELIRHHDVFETLLREAESENLLAIRRVYMIQLKDFTTQIGIGCVRHLKTLVRVIEQYLEIEDGPEDQARCGALALLHTVITVAWPRLNQHMQKIVHSLCKFLLDINSNDATIGQISSDARMHMNEQAVDILKLLKQIAPNLQPCLKALKESNVLANLEPILKRVL</sequence>
<proteinExistence type="inferred from homology"/>
<dbReference type="InterPro" id="IPR011989">
    <property type="entry name" value="ARM-like"/>
</dbReference>
<organism evidence="2 3">
    <name type="scientific">Elysia crispata</name>
    <name type="common">lettuce slug</name>
    <dbReference type="NCBI Taxonomy" id="231223"/>
    <lineage>
        <taxon>Eukaryota</taxon>
        <taxon>Metazoa</taxon>
        <taxon>Spiralia</taxon>
        <taxon>Lophotrochozoa</taxon>
        <taxon>Mollusca</taxon>
        <taxon>Gastropoda</taxon>
        <taxon>Heterobranchia</taxon>
        <taxon>Euthyneura</taxon>
        <taxon>Panpulmonata</taxon>
        <taxon>Sacoglossa</taxon>
        <taxon>Placobranchoidea</taxon>
        <taxon>Plakobranchidae</taxon>
        <taxon>Elysia</taxon>
    </lineage>
</organism>
<keyword evidence="3" id="KW-1185">Reference proteome</keyword>
<dbReference type="PANTHER" id="PTHR32226:SF2">
    <property type="entry name" value="TELO2-INTERACTING PROTEIN 2"/>
    <property type="match status" value="1"/>
</dbReference>
<dbReference type="SUPFAM" id="SSF48371">
    <property type="entry name" value="ARM repeat"/>
    <property type="match status" value="1"/>
</dbReference>
<name>A0AAE1DI97_9GAST</name>
<comment type="caution">
    <text evidence="2">The sequence shown here is derived from an EMBL/GenBank/DDBJ whole genome shotgun (WGS) entry which is preliminary data.</text>
</comment>
<dbReference type="AlphaFoldDB" id="A0AAE1DI97"/>
<evidence type="ECO:0008006" key="4">
    <source>
        <dbReference type="Google" id="ProtNLM"/>
    </source>
</evidence>
<dbReference type="Pfam" id="PF10521">
    <property type="entry name" value="Tti2"/>
    <property type="match status" value="1"/>
</dbReference>
<accession>A0AAE1DI97</accession>
<comment type="similarity">
    <text evidence="1">Belongs to the TTI2 family.</text>
</comment>
<evidence type="ECO:0000256" key="1">
    <source>
        <dbReference type="ARBA" id="ARBA00034736"/>
    </source>
</evidence>
<protein>
    <recommendedName>
        <fullName evidence="4">TELO2-interacting protein 2</fullName>
    </recommendedName>
</protein>
<dbReference type="GO" id="GO:0005829">
    <property type="term" value="C:cytosol"/>
    <property type="evidence" value="ECO:0007669"/>
    <property type="project" value="TreeGrafter"/>
</dbReference>
<evidence type="ECO:0000313" key="3">
    <source>
        <dbReference type="Proteomes" id="UP001283361"/>
    </source>
</evidence>
<dbReference type="Gene3D" id="1.25.10.10">
    <property type="entry name" value="Leucine-rich Repeat Variant"/>
    <property type="match status" value="1"/>
</dbReference>
<dbReference type="EMBL" id="JAWDGP010003786">
    <property type="protein sequence ID" value="KAK3770775.1"/>
    <property type="molecule type" value="Genomic_DNA"/>
</dbReference>
<dbReference type="InterPro" id="IPR018870">
    <property type="entry name" value="Tti2"/>
</dbReference>
<reference evidence="2" key="1">
    <citation type="journal article" date="2023" name="G3 (Bethesda)">
        <title>A reference genome for the long-term kleptoplast-retaining sea slug Elysia crispata morphotype clarki.</title>
        <authorList>
            <person name="Eastman K.E."/>
            <person name="Pendleton A.L."/>
            <person name="Shaikh M.A."/>
            <person name="Suttiyut T."/>
            <person name="Ogas R."/>
            <person name="Tomko P."/>
            <person name="Gavelis G."/>
            <person name="Widhalm J.R."/>
            <person name="Wisecaver J.H."/>
        </authorList>
    </citation>
    <scope>NUCLEOTIDE SEQUENCE</scope>
    <source>
        <strain evidence="2">ECLA1</strain>
    </source>
</reference>
<gene>
    <name evidence="2" type="ORF">RRG08_036377</name>
</gene>
<dbReference type="PANTHER" id="PTHR32226">
    <property type="entry name" value="TELO2-INTERACTING PROTEIN 2"/>
    <property type="match status" value="1"/>
</dbReference>
<dbReference type="GO" id="GO:0110078">
    <property type="term" value="C:TTT Hsp90 cochaperone complex"/>
    <property type="evidence" value="ECO:0007669"/>
    <property type="project" value="InterPro"/>
</dbReference>
<dbReference type="InterPro" id="IPR016024">
    <property type="entry name" value="ARM-type_fold"/>
</dbReference>
<evidence type="ECO:0000313" key="2">
    <source>
        <dbReference type="EMBL" id="KAK3770775.1"/>
    </source>
</evidence>
<dbReference type="Proteomes" id="UP001283361">
    <property type="component" value="Unassembled WGS sequence"/>
</dbReference>
<dbReference type="GO" id="GO:0005634">
    <property type="term" value="C:nucleus"/>
    <property type="evidence" value="ECO:0007669"/>
    <property type="project" value="TreeGrafter"/>
</dbReference>